<evidence type="ECO:0000256" key="1">
    <source>
        <dbReference type="ARBA" id="ARBA00004141"/>
    </source>
</evidence>
<feature type="transmembrane region" description="Helical" evidence="5">
    <location>
        <begin position="161"/>
        <end position="178"/>
    </location>
</feature>
<dbReference type="GO" id="GO:0016020">
    <property type="term" value="C:membrane"/>
    <property type="evidence" value="ECO:0007669"/>
    <property type="project" value="UniProtKB-SubCell"/>
</dbReference>
<dbReference type="InterPro" id="IPR037185">
    <property type="entry name" value="EmrE-like"/>
</dbReference>
<evidence type="ECO:0000256" key="5">
    <source>
        <dbReference type="SAM" id="Phobius"/>
    </source>
</evidence>
<feature type="transmembrane region" description="Helical" evidence="5">
    <location>
        <begin position="199"/>
        <end position="218"/>
    </location>
</feature>
<evidence type="ECO:0000256" key="3">
    <source>
        <dbReference type="ARBA" id="ARBA00022989"/>
    </source>
</evidence>
<sequence>MARVGEFIGENCNELAYALTWWSFSILFSLYNKEVFGEKKLNFPCPLLLTSSNFLFQWLAASLIVRCYNRLETTVEPLDWSSYRKRVIPCAVGLAMDIALSNLSLIHVTVSFYTMIKASAPIFGLIFAIIFGLERPTCEVFGVVILIVLGLSIVTKGESDFSWTGFLTVFTATAMSGLRWNLLQILLQAESRLPTPMHVLKVVSPIAGVCIFTTSIFLETPWDGDLFKFTHQPDGLVRIFLIVFIGGFFAVGLSLSSFALLQRTSVLMFMAFGALKEILQILLSVLTYGDKLGPNSFVGILLVLLGVVLYKYSRLRRRVVARQDIDGSIAYDSEEGVEKSRLLAPNHLDGIYNHNNVSSEHVEVEKKGLEDGISSGELLSDSDFNFSNGIIRAGNGRNAGSYQAPISL</sequence>
<evidence type="ECO:0000259" key="6">
    <source>
        <dbReference type="Pfam" id="PF03151"/>
    </source>
</evidence>
<accession>A0A7S0H5A7</accession>
<comment type="subcellular location">
    <subcellularLocation>
        <location evidence="1">Membrane</location>
        <topology evidence="1">Multi-pass membrane protein</topology>
    </subcellularLocation>
</comment>
<feature type="transmembrane region" description="Helical" evidence="5">
    <location>
        <begin position="266"/>
        <end position="286"/>
    </location>
</feature>
<feature type="transmembrane region" description="Helical" evidence="5">
    <location>
        <begin position="138"/>
        <end position="155"/>
    </location>
</feature>
<feature type="domain" description="Sugar phosphate transporter" evidence="6">
    <location>
        <begin position="16"/>
        <end position="310"/>
    </location>
</feature>
<reference evidence="7" key="1">
    <citation type="submission" date="2021-01" db="EMBL/GenBank/DDBJ databases">
        <authorList>
            <person name="Corre E."/>
            <person name="Pelletier E."/>
            <person name="Niang G."/>
            <person name="Scheremetjew M."/>
            <person name="Finn R."/>
            <person name="Kale V."/>
            <person name="Holt S."/>
            <person name="Cochrane G."/>
            <person name="Meng A."/>
            <person name="Brown T."/>
            <person name="Cohen L."/>
        </authorList>
    </citation>
    <scope>NUCLEOTIDE SEQUENCE</scope>
    <source>
        <strain evidence="7">CCMP2058</strain>
    </source>
</reference>
<protein>
    <recommendedName>
        <fullName evidence="6">Sugar phosphate transporter domain-containing protein</fullName>
    </recommendedName>
</protein>
<evidence type="ECO:0000256" key="2">
    <source>
        <dbReference type="ARBA" id="ARBA00022692"/>
    </source>
</evidence>
<dbReference type="EMBL" id="HBEM01029866">
    <property type="protein sequence ID" value="CAD8461395.1"/>
    <property type="molecule type" value="Transcribed_RNA"/>
</dbReference>
<feature type="transmembrane region" description="Helical" evidence="5">
    <location>
        <begin position="86"/>
        <end position="106"/>
    </location>
</feature>
<feature type="transmembrane region" description="Helical" evidence="5">
    <location>
        <begin position="292"/>
        <end position="312"/>
    </location>
</feature>
<dbReference type="AlphaFoldDB" id="A0A7S0H5A7"/>
<feature type="transmembrane region" description="Helical" evidence="5">
    <location>
        <begin position="12"/>
        <end position="31"/>
    </location>
</feature>
<gene>
    <name evidence="7" type="ORF">LAMO00422_LOCUS20355</name>
</gene>
<dbReference type="InterPro" id="IPR004853">
    <property type="entry name" value="Sugar_P_trans_dom"/>
</dbReference>
<keyword evidence="4 5" id="KW-0472">Membrane</keyword>
<keyword evidence="3 5" id="KW-1133">Transmembrane helix</keyword>
<name>A0A7S0H5A7_9EUKA</name>
<dbReference type="InterPro" id="IPR050186">
    <property type="entry name" value="TPT_transporter"/>
</dbReference>
<feature type="transmembrane region" description="Helical" evidence="5">
    <location>
        <begin position="112"/>
        <end position="131"/>
    </location>
</feature>
<organism evidence="7">
    <name type="scientific">Amorphochlora amoebiformis</name>
    <dbReference type="NCBI Taxonomy" id="1561963"/>
    <lineage>
        <taxon>Eukaryota</taxon>
        <taxon>Sar</taxon>
        <taxon>Rhizaria</taxon>
        <taxon>Cercozoa</taxon>
        <taxon>Chlorarachniophyceae</taxon>
        <taxon>Amorphochlora</taxon>
    </lineage>
</organism>
<dbReference type="SUPFAM" id="SSF103481">
    <property type="entry name" value="Multidrug resistance efflux transporter EmrE"/>
    <property type="match status" value="1"/>
</dbReference>
<evidence type="ECO:0000313" key="7">
    <source>
        <dbReference type="EMBL" id="CAD8461395.1"/>
    </source>
</evidence>
<proteinExistence type="predicted"/>
<keyword evidence="2 5" id="KW-0812">Transmembrane</keyword>
<dbReference type="PANTHER" id="PTHR11132">
    <property type="entry name" value="SOLUTE CARRIER FAMILY 35"/>
    <property type="match status" value="1"/>
</dbReference>
<evidence type="ECO:0000256" key="4">
    <source>
        <dbReference type="ARBA" id="ARBA00023136"/>
    </source>
</evidence>
<dbReference type="Pfam" id="PF03151">
    <property type="entry name" value="TPT"/>
    <property type="match status" value="1"/>
</dbReference>
<feature type="transmembrane region" description="Helical" evidence="5">
    <location>
        <begin position="238"/>
        <end position="261"/>
    </location>
</feature>